<accession>A0A0K2VGY1</accession>
<proteinExistence type="predicted"/>
<reference evidence="1" key="1">
    <citation type="submission" date="2014-05" db="EMBL/GenBank/DDBJ databases">
        <authorList>
            <person name="Chronopoulou M."/>
        </authorList>
    </citation>
    <scope>NUCLEOTIDE SEQUENCE</scope>
    <source>
        <tissue evidence="1">Whole organism</tissue>
    </source>
</reference>
<organism evidence="1">
    <name type="scientific">Lepeophtheirus salmonis</name>
    <name type="common">Salmon louse</name>
    <name type="synonym">Caligus salmonis</name>
    <dbReference type="NCBI Taxonomy" id="72036"/>
    <lineage>
        <taxon>Eukaryota</taxon>
        <taxon>Metazoa</taxon>
        <taxon>Ecdysozoa</taxon>
        <taxon>Arthropoda</taxon>
        <taxon>Crustacea</taxon>
        <taxon>Multicrustacea</taxon>
        <taxon>Hexanauplia</taxon>
        <taxon>Copepoda</taxon>
        <taxon>Siphonostomatoida</taxon>
        <taxon>Caligidae</taxon>
        <taxon>Lepeophtheirus</taxon>
    </lineage>
</organism>
<evidence type="ECO:0000313" key="1">
    <source>
        <dbReference type="EMBL" id="CDW49709.1"/>
    </source>
</evidence>
<protein>
    <submittedName>
        <fullName evidence="1">Uncharacterized protein</fullName>
    </submittedName>
</protein>
<dbReference type="EMBL" id="HACA01032348">
    <property type="protein sequence ID" value="CDW49709.1"/>
    <property type="molecule type" value="Transcribed_RNA"/>
</dbReference>
<sequence length="51" mass="6114">MNWICIAQSDDKSRFCNHLFNRTTYINIICTYSSKRKYCNALSQLLPYMDE</sequence>
<dbReference type="AlphaFoldDB" id="A0A0K2VGY1"/>
<name>A0A0K2VGY1_LEPSM</name>